<feature type="repeat" description="WD" evidence="3">
    <location>
        <begin position="762"/>
        <end position="803"/>
    </location>
</feature>
<dbReference type="RefSeq" id="WP_272100032.1">
    <property type="nucleotide sequence ID" value="NZ_JAQNDK010000003.1"/>
</dbReference>
<evidence type="ECO:0000313" key="6">
    <source>
        <dbReference type="EMBL" id="MDC0681867.1"/>
    </source>
</evidence>
<name>A0ABT5C678_9BACT</name>
<dbReference type="Pfam" id="PF13191">
    <property type="entry name" value="AAA_16"/>
    <property type="match status" value="1"/>
</dbReference>
<dbReference type="SUPFAM" id="SSF52540">
    <property type="entry name" value="P-loop containing nucleoside triphosphate hydrolases"/>
    <property type="match status" value="1"/>
</dbReference>
<dbReference type="InterPro" id="IPR001680">
    <property type="entry name" value="WD40_rpt"/>
</dbReference>
<evidence type="ECO:0000259" key="4">
    <source>
        <dbReference type="PROSITE" id="PS50104"/>
    </source>
</evidence>
<dbReference type="Gene3D" id="3.40.50.10140">
    <property type="entry name" value="Toll/interleukin-1 receptor homology (TIR) domain"/>
    <property type="match status" value="1"/>
</dbReference>
<reference evidence="6 7" key="1">
    <citation type="submission" date="2023-01" db="EMBL/GenBank/DDBJ databases">
        <title>Minimal conservation of predation-associated metabolite biosynthetic gene clusters underscores biosynthetic potential of Myxococcota including descriptions for ten novel species: Archangium lansinium sp. nov., Myxococcus landrumus sp. nov., Nannocystis bai.</title>
        <authorList>
            <person name="Ahearne A."/>
            <person name="Stevens C."/>
            <person name="Dowd S."/>
        </authorList>
    </citation>
    <scope>NUCLEOTIDE SEQUENCE [LARGE SCALE GENOMIC DNA]</scope>
    <source>
        <strain evidence="6 7">WIWO2</strain>
    </source>
</reference>
<protein>
    <submittedName>
        <fullName evidence="6">PQQ-binding-like beta-propeller repeat protein</fullName>
    </submittedName>
</protein>
<dbReference type="InterPro" id="IPR035897">
    <property type="entry name" value="Toll_tir_struct_dom_sf"/>
</dbReference>
<feature type="repeat" description="WD" evidence="3">
    <location>
        <begin position="720"/>
        <end position="761"/>
    </location>
</feature>
<dbReference type="InterPro" id="IPR041664">
    <property type="entry name" value="AAA_16"/>
</dbReference>
<feature type="repeat" description="WD" evidence="3">
    <location>
        <begin position="594"/>
        <end position="635"/>
    </location>
</feature>
<dbReference type="SUPFAM" id="SSF52200">
    <property type="entry name" value="Toll/Interleukin receptor TIR domain"/>
    <property type="match status" value="1"/>
</dbReference>
<evidence type="ECO:0000256" key="2">
    <source>
        <dbReference type="ARBA" id="ARBA00022737"/>
    </source>
</evidence>
<dbReference type="PROSITE" id="PS50837">
    <property type="entry name" value="NACHT"/>
    <property type="match status" value="1"/>
</dbReference>
<dbReference type="InterPro" id="IPR019775">
    <property type="entry name" value="WD40_repeat_CS"/>
</dbReference>
<dbReference type="Gene3D" id="2.130.10.10">
    <property type="entry name" value="YVTN repeat-like/Quinoprotein amine dehydrogenase"/>
    <property type="match status" value="8"/>
</dbReference>
<dbReference type="InterPro" id="IPR020472">
    <property type="entry name" value="WD40_PAC1"/>
</dbReference>
<dbReference type="Pfam" id="PF25173">
    <property type="entry name" value="Beta-prop_WDR3_1st"/>
    <property type="match status" value="1"/>
</dbReference>
<dbReference type="InterPro" id="IPR018391">
    <property type="entry name" value="PQQ_b-propeller_rpt"/>
</dbReference>
<dbReference type="InterPro" id="IPR007111">
    <property type="entry name" value="NACHT_NTPase"/>
</dbReference>
<proteinExistence type="predicted"/>
<keyword evidence="1 3" id="KW-0853">WD repeat</keyword>
<dbReference type="Proteomes" id="UP001217485">
    <property type="component" value="Unassembled WGS sequence"/>
</dbReference>
<dbReference type="PROSITE" id="PS50082">
    <property type="entry name" value="WD_REPEATS_2"/>
    <property type="match status" value="15"/>
</dbReference>
<dbReference type="InterPro" id="IPR011047">
    <property type="entry name" value="Quinoprotein_ADH-like_sf"/>
</dbReference>
<feature type="repeat" description="WD" evidence="3">
    <location>
        <begin position="510"/>
        <end position="551"/>
    </location>
</feature>
<dbReference type="PROSITE" id="PS50294">
    <property type="entry name" value="WD_REPEATS_REGION"/>
    <property type="match status" value="15"/>
</dbReference>
<dbReference type="PANTHER" id="PTHR22847:SF637">
    <property type="entry name" value="WD REPEAT DOMAIN 5B"/>
    <property type="match status" value="1"/>
</dbReference>
<dbReference type="PROSITE" id="PS00678">
    <property type="entry name" value="WD_REPEATS_1"/>
    <property type="match status" value="13"/>
</dbReference>
<feature type="repeat" description="WD" evidence="3">
    <location>
        <begin position="1014"/>
        <end position="1055"/>
    </location>
</feature>
<dbReference type="PRINTS" id="PR00320">
    <property type="entry name" value="GPROTEINBRPT"/>
</dbReference>
<dbReference type="Gene3D" id="3.40.50.300">
    <property type="entry name" value="P-loop containing nucleotide triphosphate hydrolases"/>
    <property type="match status" value="1"/>
</dbReference>
<feature type="domain" description="NACHT" evidence="5">
    <location>
        <begin position="39"/>
        <end position="172"/>
    </location>
</feature>
<dbReference type="Pfam" id="PF00400">
    <property type="entry name" value="WD40"/>
    <property type="match status" value="10"/>
</dbReference>
<dbReference type="SMART" id="SM00255">
    <property type="entry name" value="TIR"/>
    <property type="match status" value="1"/>
</dbReference>
<comment type="caution">
    <text evidence="6">The sequence shown here is derived from an EMBL/GenBank/DDBJ whole genome shotgun (WGS) entry which is preliminary data.</text>
</comment>
<dbReference type="Pfam" id="PF13676">
    <property type="entry name" value="TIR_2"/>
    <property type="match status" value="1"/>
</dbReference>
<evidence type="ECO:0000313" key="7">
    <source>
        <dbReference type="Proteomes" id="UP001217485"/>
    </source>
</evidence>
<dbReference type="SUPFAM" id="SSF50998">
    <property type="entry name" value="Quinoprotein alcohol dehydrogenase-like"/>
    <property type="match status" value="2"/>
</dbReference>
<evidence type="ECO:0000259" key="5">
    <source>
        <dbReference type="PROSITE" id="PS50837"/>
    </source>
</evidence>
<feature type="repeat" description="WD" evidence="3">
    <location>
        <begin position="636"/>
        <end position="677"/>
    </location>
</feature>
<feature type="repeat" description="WD" evidence="3">
    <location>
        <begin position="678"/>
        <end position="719"/>
    </location>
</feature>
<dbReference type="PANTHER" id="PTHR22847">
    <property type="entry name" value="WD40 REPEAT PROTEIN"/>
    <property type="match status" value="1"/>
</dbReference>
<evidence type="ECO:0000256" key="1">
    <source>
        <dbReference type="ARBA" id="ARBA00022574"/>
    </source>
</evidence>
<sequence length="1334" mass="146592">MRELIDFGIERSRHEHFFGREDVLAAIDRHLDGAGTSGRWVLVTGGPGMGKSALLSRWLDVEEQRGRRAPHHFLRRDVMDWDRPEAVARSLSAQIEALYPAQKDPEARPESRLIELLAKVSKHELVPLGERLVLVVDGLDEARNDGVGQNPLPSFLPYALPPRVHVLCASRPQYPHLGWLESRGNVRRIDLDAPAWAGSNEQACRAFWSDQAPRFTPRLGPRLLEEAVVRAEGNLLYAVKLREWLEEQPIEQRRVERLPRGLSGFLEQIWQQLRSLPREQFRLVANGLGLICAAREALPLEEIEVAGGWNDVGDGEDFLRAARALLLEEPEAWRGAQAYRPYHEAFRAFVTEKLGPTRMAELHRRLLDTAARWPVAEGEREFRSGYAARHAIAHALAAGEREKVRRLCRDLELLKALYREDGPAALEDALRMGAQELGDGEIDLLYRAVRVESHWLREAPEALPALVYNRLRSAGWEAERIARTLRFPHGLPRLRLRHPVRMWTGEDRTLERHSSGVNACAISPDGQRIVSASNDKTLRVWDLATGQLLSTLEGHSASVLACAISPDGQCIVSASSDEKLKIWDLATGQLLSTLEGHSGWVKACAISPDGQCIVSGSYDKTLKVWDLATGQLLSTLEGHSDGVMAFAISPDGQRIVSASSDKTLKIWDLATGQLLSTLEGHSWHVTACAISPDSQRIVSASYDKMLRVWDLATGQLLSTLEGHSEEVTACTISPDGQRIVSASEDRTLKVWDLETGQLLSNLEGHSASVAACTISPDGQRIVSASGDRTIKVWDLETGQLLSTLEGHSSWVNACTISPDGQRVVSASGDRTLKVWDLATGQLPSTLEGHSASVLACAISPDGQRIVSASDDRTLKVWDLATGQLLSTLEGHSEEVTACAISPDGQRIVSASSDETLRVWDLATGQLLSTLEGHSASVTACAISPDGQRIVSASYDETLRVWDLETGQLLSTLEGHSDSVYACTISPDGQRIVSASSDGTPQVWDLATGQLLATIEGHSDSVYACTISPDGQRIVSASSDGTLKVWNLATGQLFFTLEGHSEEVTACVISPDGQRIVSASSDKTLKVWGLATGRLLATLEGHSASVTACTISPDGQRIVSASRDKTLRVWEMSTGECLDTVYGTSLFVSMAVSQQFLCAGDANGNLWHLYFTAPAPLAKVFPLKKAIRLFFSYSHRDEALRDELETHLALLKREGLLQSWHDRRIGAGEEWAGQIDKNLNEAEVILLLVSADFIASDYCFDHEMTRALERHDAGQACVIPVLLRKTDWHSAPFAKLQALPKDTRPVTLWQDRDEAWHDVALGIRRAIEALRGRSE</sequence>
<feature type="repeat" description="WD" evidence="3">
    <location>
        <begin position="552"/>
        <end position="593"/>
    </location>
</feature>
<organism evidence="6 7">
    <name type="scientific">Sorangium atrum</name>
    <dbReference type="NCBI Taxonomy" id="2995308"/>
    <lineage>
        <taxon>Bacteria</taxon>
        <taxon>Pseudomonadati</taxon>
        <taxon>Myxococcota</taxon>
        <taxon>Polyangia</taxon>
        <taxon>Polyangiales</taxon>
        <taxon>Polyangiaceae</taxon>
        <taxon>Sorangium</taxon>
    </lineage>
</organism>
<gene>
    <name evidence="6" type="ORF">POL72_29285</name>
</gene>
<dbReference type="InterPro" id="IPR027417">
    <property type="entry name" value="P-loop_NTPase"/>
</dbReference>
<feature type="repeat" description="WD" evidence="3">
    <location>
        <begin position="972"/>
        <end position="1013"/>
    </location>
</feature>
<feature type="repeat" description="WD" evidence="3">
    <location>
        <begin position="804"/>
        <end position="845"/>
    </location>
</feature>
<feature type="repeat" description="WD" evidence="3">
    <location>
        <begin position="1098"/>
        <end position="1139"/>
    </location>
</feature>
<accession>A0ABT5C678</accession>
<feature type="repeat" description="WD" evidence="3">
    <location>
        <begin position="1056"/>
        <end position="1097"/>
    </location>
</feature>
<dbReference type="EMBL" id="JAQNDK010000003">
    <property type="protein sequence ID" value="MDC0681867.1"/>
    <property type="molecule type" value="Genomic_DNA"/>
</dbReference>
<keyword evidence="2" id="KW-0677">Repeat</keyword>
<dbReference type="CDD" id="cd00200">
    <property type="entry name" value="WD40"/>
    <property type="match status" value="2"/>
</dbReference>
<dbReference type="SMART" id="SM00320">
    <property type="entry name" value="WD40"/>
    <property type="match status" value="15"/>
</dbReference>
<feature type="repeat" description="WD" evidence="3">
    <location>
        <begin position="846"/>
        <end position="887"/>
    </location>
</feature>
<dbReference type="PROSITE" id="PS50104">
    <property type="entry name" value="TIR"/>
    <property type="match status" value="1"/>
</dbReference>
<dbReference type="InterPro" id="IPR015943">
    <property type="entry name" value="WD40/YVTN_repeat-like_dom_sf"/>
</dbReference>
<feature type="domain" description="TIR" evidence="4">
    <location>
        <begin position="1184"/>
        <end position="1326"/>
    </location>
</feature>
<dbReference type="SMART" id="SM00564">
    <property type="entry name" value="PQQ"/>
    <property type="match status" value="10"/>
</dbReference>
<feature type="repeat" description="WD" evidence="3">
    <location>
        <begin position="888"/>
        <end position="929"/>
    </location>
</feature>
<feature type="repeat" description="WD" evidence="3">
    <location>
        <begin position="930"/>
        <end position="971"/>
    </location>
</feature>
<evidence type="ECO:0000256" key="3">
    <source>
        <dbReference type="PROSITE-ProRule" id="PRU00221"/>
    </source>
</evidence>
<dbReference type="InterPro" id="IPR000157">
    <property type="entry name" value="TIR_dom"/>
</dbReference>
<keyword evidence="7" id="KW-1185">Reference proteome</keyword>